<dbReference type="Gene3D" id="3.40.50.150">
    <property type="entry name" value="Vaccinia Virus protein VP39"/>
    <property type="match status" value="1"/>
</dbReference>
<keyword evidence="2" id="KW-0489">Methyltransferase</keyword>
<dbReference type="RefSeq" id="WP_138328046.1">
    <property type="nucleotide sequence ID" value="NZ_VCDI01000013.1"/>
</dbReference>
<evidence type="ECO:0000313" key="3">
    <source>
        <dbReference type="Proteomes" id="UP000305654"/>
    </source>
</evidence>
<evidence type="ECO:0000259" key="1">
    <source>
        <dbReference type="Pfam" id="PF13649"/>
    </source>
</evidence>
<dbReference type="EMBL" id="VCDI01000013">
    <property type="protein sequence ID" value="TLU70605.1"/>
    <property type="molecule type" value="Genomic_DNA"/>
</dbReference>
<dbReference type="AlphaFoldDB" id="A0A5R9IYQ3"/>
<dbReference type="InterPro" id="IPR041698">
    <property type="entry name" value="Methyltransf_25"/>
</dbReference>
<sequence>MRETQSWLPGPGGRRCRRKTTQIIPSAASPRKTGASGLRRRIADHPAFLLPRDFTLFLHGARTDNAIKRALALVGARAAFEEAYTRSSDPWFSAAPRYRYQERKYEQLMSLLPDQHFEHALDLGCGLGLLSRRLARRTHHVLGVDVADAALVHARRLAADLDNVVFQQGDILDLPASLDGRFDLVVIADTLYYLDPLHDDMLKSLSTRIAGLLSPGGVCVLANHFFFAADAESRVSRRIHDAFAWSPSFKVIGQHRRAFFLVTLLSGRQCGPTASGLSPA</sequence>
<feature type="domain" description="Methyltransferase" evidence="1">
    <location>
        <begin position="121"/>
        <end position="217"/>
    </location>
</feature>
<dbReference type="OrthoDB" id="116799at2"/>
<dbReference type="SUPFAM" id="SSF53335">
    <property type="entry name" value="S-adenosyl-L-methionine-dependent methyltransferases"/>
    <property type="match status" value="1"/>
</dbReference>
<name>A0A5R9IYQ3_9PROT</name>
<protein>
    <submittedName>
        <fullName evidence="2">Class I SAM-dependent methyltransferase</fullName>
    </submittedName>
</protein>
<keyword evidence="3" id="KW-1185">Reference proteome</keyword>
<evidence type="ECO:0000313" key="2">
    <source>
        <dbReference type="EMBL" id="TLU70605.1"/>
    </source>
</evidence>
<dbReference type="GO" id="GO:0032259">
    <property type="term" value="P:methylation"/>
    <property type="evidence" value="ECO:0007669"/>
    <property type="project" value="UniProtKB-KW"/>
</dbReference>
<dbReference type="Pfam" id="PF13649">
    <property type="entry name" value="Methyltransf_25"/>
    <property type="match status" value="1"/>
</dbReference>
<comment type="caution">
    <text evidence="2">The sequence shown here is derived from an EMBL/GenBank/DDBJ whole genome shotgun (WGS) entry which is preliminary data.</text>
</comment>
<dbReference type="GO" id="GO:0008168">
    <property type="term" value="F:methyltransferase activity"/>
    <property type="evidence" value="ECO:0007669"/>
    <property type="project" value="UniProtKB-KW"/>
</dbReference>
<dbReference type="Proteomes" id="UP000305654">
    <property type="component" value="Unassembled WGS sequence"/>
</dbReference>
<gene>
    <name evidence="2" type="ORF">FE263_21200</name>
</gene>
<keyword evidence="2" id="KW-0808">Transferase</keyword>
<dbReference type="InterPro" id="IPR029063">
    <property type="entry name" value="SAM-dependent_MTases_sf"/>
</dbReference>
<dbReference type="PANTHER" id="PTHR43464">
    <property type="entry name" value="METHYLTRANSFERASE"/>
    <property type="match status" value="1"/>
</dbReference>
<proteinExistence type="predicted"/>
<reference evidence="2 3" key="1">
    <citation type="submission" date="2019-05" db="EMBL/GenBank/DDBJ databases">
        <authorList>
            <person name="Pankratov T."/>
            <person name="Grouzdev D."/>
        </authorList>
    </citation>
    <scope>NUCLEOTIDE SEQUENCE [LARGE SCALE GENOMIC DNA]</scope>
    <source>
        <strain evidence="2 3">KEBCLARHB70R</strain>
    </source>
</reference>
<dbReference type="CDD" id="cd02440">
    <property type="entry name" value="AdoMet_MTases"/>
    <property type="match status" value="1"/>
</dbReference>
<organism evidence="2 3">
    <name type="scientific">Lichenicoccus roseus</name>
    <dbReference type="NCBI Taxonomy" id="2683649"/>
    <lineage>
        <taxon>Bacteria</taxon>
        <taxon>Pseudomonadati</taxon>
        <taxon>Pseudomonadota</taxon>
        <taxon>Alphaproteobacteria</taxon>
        <taxon>Acetobacterales</taxon>
        <taxon>Acetobacteraceae</taxon>
        <taxon>Lichenicoccus</taxon>
    </lineage>
</organism>
<dbReference type="PANTHER" id="PTHR43464:SF92">
    <property type="entry name" value="SLR1071 PROTEIN"/>
    <property type="match status" value="1"/>
</dbReference>
<accession>A0A5R9IYQ3</accession>